<evidence type="ECO:0000313" key="3">
    <source>
        <dbReference type="Proteomes" id="UP000800093"/>
    </source>
</evidence>
<name>A0A9P4KF52_9PLEO</name>
<dbReference type="PANTHER" id="PTHR42085:SF1">
    <property type="entry name" value="F-BOX DOMAIN-CONTAINING PROTEIN"/>
    <property type="match status" value="1"/>
</dbReference>
<evidence type="ECO:0000256" key="1">
    <source>
        <dbReference type="SAM" id="MobiDB-lite"/>
    </source>
</evidence>
<sequence length="760" mass="83231">MAIDGAPAPRSPVYAPGSPAHTPASPGCASWGSLVHIPASSIPIPAGGFASTPFASLKQDIPTEQCCDLPDTSDEDGFIVCGNCGEVSQKDEIEDEPPFDDLPGGASSAFYASVPPQSYVPASPSYMNPGSLTYALRSSSLGCGISLDPISSTMFEELLSNVEDTGIAKGTQAELYATTPTIPAKRKNLTFLNPGSGHHKRAKSAPALISQMAPAATVKARPPVGLELDDLAKNTSAELYATTPTIPAKRKNITSLGPNSSYVKRPKSVPTSISQIAPPITVKAYSSPNLDIASKSVTQPTVPLSHNELLGYGTSSRPIDLTGEALVSDNAIHKKHVFLQTRQSFGLENSQYTVTLSNSDSEVQYVGTKPLFTTPTLTTDIPMESKAHRFPLQPYTSPHTSAEARGSASATTAAFAAPLEDGKFNAMPAKKKRGANRKRKAKQDKTVKFHLFMRLPSELRERVYSHLLVGDKLIVPLLCDCTTDSATGTYTKYHDANRSTHGAWTHDLKITFVSKRVREESLPIFYKHNVFSYGPDTLTYFEHLSHNGRFQMIHRVNIPINYHSEWVAAKALRCLHNNLHAQEEFEKKFENIPHGNRKISVLKSAPQYSAAGLPWMGIFFILRKLADNFTTSEATPDKNEYERELVLRVPRASMFEEYERLRWFPKVADGIGIKLKLVVGGMIDLGDGLLNVEWNQRYQKKDVTIKDTLGVKDSKEVLDKALSMYPNLLDLGMSASTSYYRINCGGNCEWYKIQGGLGEW</sequence>
<reference evidence="3" key="1">
    <citation type="journal article" date="2020" name="Stud. Mycol.">
        <title>101 Dothideomycetes genomes: A test case for predicting lifestyles and emergence of pathogens.</title>
        <authorList>
            <person name="Haridas S."/>
            <person name="Albert R."/>
            <person name="Binder M."/>
            <person name="Bloem J."/>
            <person name="LaButti K."/>
            <person name="Salamov A."/>
            <person name="Andreopoulos B."/>
            <person name="Baker S."/>
            <person name="Barry K."/>
            <person name="Bills G."/>
            <person name="Bluhm B."/>
            <person name="Cannon C."/>
            <person name="Castanera R."/>
            <person name="Culley D."/>
            <person name="Daum C."/>
            <person name="Ezra D."/>
            <person name="Gonzalez J."/>
            <person name="Henrissat B."/>
            <person name="Kuo A."/>
            <person name="Liang C."/>
            <person name="Lipzen A."/>
            <person name="Lutzoni F."/>
            <person name="Magnuson J."/>
            <person name="Mondo S."/>
            <person name="Nolan M."/>
            <person name="Ohm R."/>
            <person name="Pangilinan J."/>
            <person name="Park H.-J."/>
            <person name="Ramirez L."/>
            <person name="Alfaro M."/>
            <person name="Sun H."/>
            <person name="Tritt A."/>
            <person name="Yoshinaga Y."/>
            <person name="Zwiers L.-H."/>
            <person name="Turgeon B."/>
            <person name="Goodwin S."/>
            <person name="Spatafora J."/>
            <person name="Crous P."/>
            <person name="Grigoriev I."/>
        </authorList>
    </citation>
    <scope>NUCLEOTIDE SEQUENCE [LARGE SCALE GENOMIC DNA]</scope>
    <source>
        <strain evidence="3">CBS 304.66</strain>
    </source>
</reference>
<dbReference type="AlphaFoldDB" id="A0A9P4KF52"/>
<keyword evidence="3" id="KW-1185">Reference proteome</keyword>
<evidence type="ECO:0008006" key="4">
    <source>
        <dbReference type="Google" id="ProtNLM"/>
    </source>
</evidence>
<dbReference type="PANTHER" id="PTHR42085">
    <property type="entry name" value="F-BOX DOMAIN-CONTAINING PROTEIN"/>
    <property type="match status" value="1"/>
</dbReference>
<dbReference type="Proteomes" id="UP000800093">
    <property type="component" value="Unassembled WGS sequence"/>
</dbReference>
<evidence type="ECO:0000313" key="2">
    <source>
        <dbReference type="EMBL" id="KAF2266762.1"/>
    </source>
</evidence>
<dbReference type="OrthoDB" id="62952at2759"/>
<protein>
    <recommendedName>
        <fullName evidence="4">F-box domain-containing protein</fullName>
    </recommendedName>
</protein>
<organism evidence="2 3">
    <name type="scientific">Lojkania enalia</name>
    <dbReference type="NCBI Taxonomy" id="147567"/>
    <lineage>
        <taxon>Eukaryota</taxon>
        <taxon>Fungi</taxon>
        <taxon>Dikarya</taxon>
        <taxon>Ascomycota</taxon>
        <taxon>Pezizomycotina</taxon>
        <taxon>Dothideomycetes</taxon>
        <taxon>Pleosporomycetidae</taxon>
        <taxon>Pleosporales</taxon>
        <taxon>Pleosporales incertae sedis</taxon>
        <taxon>Lojkania</taxon>
    </lineage>
</organism>
<dbReference type="EMBL" id="ML986595">
    <property type="protein sequence ID" value="KAF2266762.1"/>
    <property type="molecule type" value="Genomic_DNA"/>
</dbReference>
<gene>
    <name evidence="2" type="ORF">CC78DRAFT_106971</name>
</gene>
<accession>A0A9P4KF52</accession>
<feature type="region of interest" description="Disordered" evidence="1">
    <location>
        <begin position="1"/>
        <end position="22"/>
    </location>
</feature>
<comment type="caution">
    <text evidence="2">The sequence shown here is derived from an EMBL/GenBank/DDBJ whole genome shotgun (WGS) entry which is preliminary data.</text>
</comment>
<dbReference type="InterPro" id="IPR038883">
    <property type="entry name" value="AN11006-like"/>
</dbReference>
<proteinExistence type="predicted"/>